<dbReference type="GeneTree" id="ENSGT00910000144271"/>
<evidence type="ECO:0000256" key="6">
    <source>
        <dbReference type="ARBA" id="ARBA00038868"/>
    </source>
</evidence>
<dbReference type="PROSITE" id="PS00134">
    <property type="entry name" value="TRYPSIN_HIS"/>
    <property type="match status" value="1"/>
</dbReference>
<dbReference type="OrthoDB" id="8440449at2759"/>
<dbReference type="GeneID" id="112136399"/>
<feature type="chain" id="PRO_5017350258" description="trypsin" evidence="7">
    <location>
        <begin position="21"/>
        <end position="273"/>
    </location>
</feature>
<dbReference type="Ensembl" id="ENSOMET00000002087.1">
    <property type="protein sequence ID" value="ENSOMEP00000008647.1"/>
    <property type="gene ID" value="ENSOMEG00000009824.1"/>
</dbReference>
<dbReference type="EC" id="3.4.21.4" evidence="6"/>
<dbReference type="KEGG" id="oml:112136399"/>
<dbReference type="STRING" id="30732.ENSOMEP00000008647"/>
<dbReference type="PROSITE" id="PS50240">
    <property type="entry name" value="TRYPSIN_DOM"/>
    <property type="match status" value="1"/>
</dbReference>
<feature type="signal peptide" evidence="7">
    <location>
        <begin position="1"/>
        <end position="20"/>
    </location>
</feature>
<dbReference type="PANTHER" id="PTHR24271:SF87">
    <property type="entry name" value="ARGININE ESTERASE-LIKE-RELATED"/>
    <property type="match status" value="1"/>
</dbReference>
<dbReference type="InterPro" id="IPR001254">
    <property type="entry name" value="Trypsin_dom"/>
</dbReference>
<sequence>MQDLGRLLLFLALICAGSHGNRIINGKRAPEGSMQFMVSVQSENGHVCGGFLIREDFVVTAAHCDVNLTHVILGERNWKNSNAKKIKIINQCKLSNYKDPGLGYDIMLLKLARRAPIGDKIKTIPLAERNMNLEDHQECYVAGWGKTESSGVPVADLMVVSVSIINQEVCRNNWINLPANVICAGGYETNKGFCQGDSGGPLVCNGKAVGLVSFNRNYNCKYPDAPNVYTDIRGYDDWIKQILMEGTCPNGQGWIREITPHLRGSGIRDLQSP</sequence>
<dbReference type="GO" id="GO:0006508">
    <property type="term" value="P:proteolysis"/>
    <property type="evidence" value="ECO:0007669"/>
    <property type="project" value="InterPro"/>
</dbReference>
<dbReference type="FunFam" id="2.40.10.10:FF:000002">
    <property type="entry name" value="Transmembrane protease serine"/>
    <property type="match status" value="1"/>
</dbReference>
<evidence type="ECO:0000259" key="8">
    <source>
        <dbReference type="PROSITE" id="PS50240"/>
    </source>
</evidence>
<keyword evidence="2" id="KW-0865">Zymogen</keyword>
<evidence type="ECO:0000256" key="7">
    <source>
        <dbReference type="SAM" id="SignalP"/>
    </source>
</evidence>
<dbReference type="Proteomes" id="UP000261560">
    <property type="component" value="Unplaced"/>
</dbReference>
<dbReference type="InterPro" id="IPR001314">
    <property type="entry name" value="Peptidase_S1A"/>
</dbReference>
<dbReference type="PRINTS" id="PR00722">
    <property type="entry name" value="CHYMOTRYPSIN"/>
</dbReference>
<evidence type="ECO:0000256" key="2">
    <source>
        <dbReference type="ARBA" id="ARBA00023145"/>
    </source>
</evidence>
<dbReference type="PaxDb" id="30732-ENSOMEP00000008647"/>
<comment type="similarity">
    <text evidence="4">Belongs to the peptidase S1 family. CLIP subfamily.</text>
</comment>
<dbReference type="SUPFAM" id="SSF50494">
    <property type="entry name" value="Trypsin-like serine proteases"/>
    <property type="match status" value="1"/>
</dbReference>
<reference evidence="9" key="1">
    <citation type="submission" date="2025-08" db="UniProtKB">
        <authorList>
            <consortium name="Ensembl"/>
        </authorList>
    </citation>
    <scope>IDENTIFICATION</scope>
</reference>
<keyword evidence="7" id="KW-0732">Signal</keyword>
<dbReference type="InterPro" id="IPR018114">
    <property type="entry name" value="TRYPSIN_HIS"/>
</dbReference>
<comment type="subcellular location">
    <subcellularLocation>
        <location evidence="1">Secreted</location>
        <location evidence="1">Extracellular space</location>
    </subcellularLocation>
</comment>
<evidence type="ECO:0000256" key="3">
    <source>
        <dbReference type="ARBA" id="ARBA00023157"/>
    </source>
</evidence>
<keyword evidence="10" id="KW-1185">Reference proteome</keyword>
<dbReference type="PANTHER" id="PTHR24271">
    <property type="entry name" value="KALLIKREIN-RELATED"/>
    <property type="match status" value="1"/>
</dbReference>
<keyword evidence="3" id="KW-1015">Disulfide bond</keyword>
<dbReference type="InterPro" id="IPR009003">
    <property type="entry name" value="Peptidase_S1_PA"/>
</dbReference>
<dbReference type="AlphaFoldDB" id="A0A3B3BV11"/>
<dbReference type="FunFam" id="2.40.10.10:FF:000005">
    <property type="entry name" value="Serine protease 37"/>
    <property type="match status" value="1"/>
</dbReference>
<name>A0A3B3BV11_ORYME</name>
<evidence type="ECO:0000256" key="4">
    <source>
        <dbReference type="ARBA" id="ARBA00024195"/>
    </source>
</evidence>
<evidence type="ECO:0000256" key="5">
    <source>
        <dbReference type="ARBA" id="ARBA00036320"/>
    </source>
</evidence>
<dbReference type="CDD" id="cd00190">
    <property type="entry name" value="Tryp_SPc"/>
    <property type="match status" value="1"/>
</dbReference>
<dbReference type="Gene3D" id="2.40.10.10">
    <property type="entry name" value="Trypsin-like serine proteases"/>
    <property type="match status" value="1"/>
</dbReference>
<dbReference type="Pfam" id="PF00089">
    <property type="entry name" value="Trypsin"/>
    <property type="match status" value="1"/>
</dbReference>
<dbReference type="RefSeq" id="XP_024113848.1">
    <property type="nucleotide sequence ID" value="XM_024258080.2"/>
</dbReference>
<evidence type="ECO:0000256" key="1">
    <source>
        <dbReference type="ARBA" id="ARBA00004239"/>
    </source>
</evidence>
<comment type="catalytic activity">
    <reaction evidence="5">
        <text>Preferential cleavage: Arg-|-Xaa, Lys-|-Xaa.</text>
        <dbReference type="EC" id="3.4.21.4"/>
    </reaction>
</comment>
<dbReference type="InterPro" id="IPR043504">
    <property type="entry name" value="Peptidase_S1_PA_chymotrypsin"/>
</dbReference>
<reference evidence="9" key="2">
    <citation type="submission" date="2025-09" db="UniProtKB">
        <authorList>
            <consortium name="Ensembl"/>
        </authorList>
    </citation>
    <scope>IDENTIFICATION</scope>
</reference>
<dbReference type="SMART" id="SM00020">
    <property type="entry name" value="Tryp_SPc"/>
    <property type="match status" value="1"/>
</dbReference>
<accession>A0A3B3BV11</accession>
<evidence type="ECO:0000313" key="10">
    <source>
        <dbReference type="Proteomes" id="UP000261560"/>
    </source>
</evidence>
<proteinExistence type="inferred from homology"/>
<organism evidence="9 10">
    <name type="scientific">Oryzias melastigma</name>
    <name type="common">Marine medaka</name>
    <dbReference type="NCBI Taxonomy" id="30732"/>
    <lineage>
        <taxon>Eukaryota</taxon>
        <taxon>Metazoa</taxon>
        <taxon>Chordata</taxon>
        <taxon>Craniata</taxon>
        <taxon>Vertebrata</taxon>
        <taxon>Euteleostomi</taxon>
        <taxon>Actinopterygii</taxon>
        <taxon>Neopterygii</taxon>
        <taxon>Teleostei</taxon>
        <taxon>Neoteleostei</taxon>
        <taxon>Acanthomorphata</taxon>
        <taxon>Ovalentaria</taxon>
        <taxon>Atherinomorphae</taxon>
        <taxon>Beloniformes</taxon>
        <taxon>Adrianichthyidae</taxon>
        <taxon>Oryziinae</taxon>
        <taxon>Oryzias</taxon>
    </lineage>
</organism>
<protein>
    <recommendedName>
        <fullName evidence="6">trypsin</fullName>
        <ecNumber evidence="6">3.4.21.4</ecNumber>
    </recommendedName>
</protein>
<evidence type="ECO:0000313" key="9">
    <source>
        <dbReference type="Ensembl" id="ENSOMEP00000008647.1"/>
    </source>
</evidence>
<feature type="domain" description="Peptidase S1" evidence="8">
    <location>
        <begin position="23"/>
        <end position="244"/>
    </location>
</feature>
<dbReference type="OMA" id="KHLRWIN"/>
<dbReference type="GO" id="GO:0004252">
    <property type="term" value="F:serine-type endopeptidase activity"/>
    <property type="evidence" value="ECO:0007669"/>
    <property type="project" value="UniProtKB-EC"/>
</dbReference>
<dbReference type="GO" id="GO:0005576">
    <property type="term" value="C:extracellular region"/>
    <property type="evidence" value="ECO:0007669"/>
    <property type="project" value="UniProtKB-SubCell"/>
</dbReference>